<reference evidence="3" key="1">
    <citation type="submission" date="2018-07" db="EMBL/GenBank/DDBJ databases">
        <authorList>
            <person name="Gao Z.-S."/>
            <person name="Jia H.-M."/>
            <person name="Jia H.-J."/>
            <person name="Cai Q.-L."/>
            <person name="Wang Y."/>
            <person name="Zhao H.-B."/>
        </authorList>
    </citation>
    <scope>NUCLEOTIDE SEQUENCE</scope>
    <source>
        <tissue evidence="3">Leaves</tissue>
    </source>
</reference>
<dbReference type="Proteomes" id="UP000516437">
    <property type="component" value="Chromosome 2"/>
</dbReference>
<evidence type="ECO:0000313" key="3">
    <source>
        <dbReference type="EMBL" id="KAB1221318.1"/>
    </source>
</evidence>
<keyword evidence="4" id="KW-1185">Reference proteome</keyword>
<name>A0A6A1WCB1_9ROSI</name>
<dbReference type="EMBL" id="RXIC02000022">
    <property type="protein sequence ID" value="KAB1216267.1"/>
    <property type="molecule type" value="Genomic_DNA"/>
</dbReference>
<feature type="region of interest" description="Disordered" evidence="1">
    <location>
        <begin position="83"/>
        <end position="135"/>
    </location>
</feature>
<reference evidence="3 4" key="2">
    <citation type="journal article" date="2019" name="Plant Biotechnol. J.">
        <title>The red bayberry genome and genetic basis of sex determination.</title>
        <authorList>
            <person name="Jia H.M."/>
            <person name="Jia H.J."/>
            <person name="Cai Q.L."/>
            <person name="Wang Y."/>
            <person name="Zhao H.B."/>
            <person name="Yang W.F."/>
            <person name="Wang G.Y."/>
            <person name="Li Y.H."/>
            <person name="Zhan D.L."/>
            <person name="Shen Y.T."/>
            <person name="Niu Q.F."/>
            <person name="Chang L."/>
            <person name="Qiu J."/>
            <person name="Zhao L."/>
            <person name="Xie H.B."/>
            <person name="Fu W.Y."/>
            <person name="Jin J."/>
            <person name="Li X.W."/>
            <person name="Jiao Y."/>
            <person name="Zhou C.C."/>
            <person name="Tu T."/>
            <person name="Chai C.Y."/>
            <person name="Gao J.L."/>
            <person name="Fan L.J."/>
            <person name="van de Weg E."/>
            <person name="Wang J.Y."/>
            <person name="Gao Z.S."/>
        </authorList>
    </citation>
    <scope>NUCLEOTIDE SEQUENCE [LARGE SCALE GENOMIC DNA]</scope>
    <source>
        <tissue evidence="3">Leaves</tissue>
    </source>
</reference>
<organism evidence="3 4">
    <name type="scientific">Morella rubra</name>
    <name type="common">Chinese bayberry</name>
    <dbReference type="NCBI Taxonomy" id="262757"/>
    <lineage>
        <taxon>Eukaryota</taxon>
        <taxon>Viridiplantae</taxon>
        <taxon>Streptophyta</taxon>
        <taxon>Embryophyta</taxon>
        <taxon>Tracheophyta</taxon>
        <taxon>Spermatophyta</taxon>
        <taxon>Magnoliopsida</taxon>
        <taxon>eudicotyledons</taxon>
        <taxon>Gunneridae</taxon>
        <taxon>Pentapetalae</taxon>
        <taxon>rosids</taxon>
        <taxon>fabids</taxon>
        <taxon>Fagales</taxon>
        <taxon>Myricaceae</taxon>
        <taxon>Morella</taxon>
    </lineage>
</organism>
<dbReference type="Proteomes" id="UP000516437">
    <property type="component" value="Chromosome 4"/>
</dbReference>
<evidence type="ECO:0000313" key="4">
    <source>
        <dbReference type="Proteomes" id="UP000516437"/>
    </source>
</evidence>
<sequence length="135" mass="14847">MTQNKSHKGHKKSTPFLDPLHGTLSFNMSYMVESLKMLTERSNASASVQSSILATIEFLKLHMMKVVADVTLLSKHLNIAEKDYESGVVGPAEEPTGADKDLESFAKADDVEEEEEEKEPDEAGDSATSNDEDDE</sequence>
<protein>
    <submittedName>
        <fullName evidence="3">Uncharacterized protein</fullName>
    </submittedName>
</protein>
<dbReference type="EMBL" id="RXIC02000020">
    <property type="protein sequence ID" value="KAB1221318.1"/>
    <property type="molecule type" value="Genomic_DNA"/>
</dbReference>
<feature type="compositionally biased region" description="Acidic residues" evidence="1">
    <location>
        <begin position="110"/>
        <end position="135"/>
    </location>
</feature>
<reference evidence="3" key="3">
    <citation type="submission" date="2019-09" db="EMBL/GenBank/DDBJ databases">
        <authorList>
            <person name="Gao Z."/>
        </authorList>
    </citation>
    <scope>NUCLEOTIDE SEQUENCE</scope>
    <source>
        <tissue evidence="3">Leaves</tissue>
    </source>
</reference>
<dbReference type="AlphaFoldDB" id="A0A6A1WCB1"/>
<evidence type="ECO:0000256" key="1">
    <source>
        <dbReference type="SAM" id="MobiDB-lite"/>
    </source>
</evidence>
<evidence type="ECO:0000313" key="2">
    <source>
        <dbReference type="EMBL" id="KAB1216267.1"/>
    </source>
</evidence>
<gene>
    <name evidence="3" type="ORF">CJ030_MR2G005637</name>
    <name evidence="2" type="ORF">CJ030_MR4G026685</name>
</gene>
<feature type="compositionally biased region" description="Basic and acidic residues" evidence="1">
    <location>
        <begin position="97"/>
        <end position="109"/>
    </location>
</feature>
<accession>A0A6A1WCB1</accession>
<proteinExistence type="predicted"/>
<comment type="caution">
    <text evidence="3">The sequence shown here is derived from an EMBL/GenBank/DDBJ whole genome shotgun (WGS) entry which is preliminary data.</text>
</comment>